<evidence type="ECO:0000259" key="7">
    <source>
        <dbReference type="SMART" id="SM01117"/>
    </source>
</evidence>
<evidence type="ECO:0000256" key="3">
    <source>
        <dbReference type="ARBA" id="ARBA00022723"/>
    </source>
</evidence>
<gene>
    <name evidence="8" type="ORF">AAL_04431</name>
</gene>
<keyword evidence="9" id="KW-1185">Reference proteome</keyword>
<evidence type="ECO:0000256" key="4">
    <source>
        <dbReference type="ARBA" id="ARBA00022824"/>
    </source>
</evidence>
<dbReference type="FunFam" id="3.10.120.10:FF:000003">
    <property type="entry name" value="membrane-associated progesterone receptor component 1"/>
    <property type="match status" value="1"/>
</dbReference>
<dbReference type="OrthoDB" id="547796at2759"/>
<dbReference type="PANTHER" id="PTHR10281">
    <property type="entry name" value="MEMBRANE-ASSOCIATED PROGESTERONE RECEPTOR COMPONENT-RELATED"/>
    <property type="match status" value="1"/>
</dbReference>
<organism evidence="8 9">
    <name type="scientific">Moelleriella libera RCEF 2490</name>
    <dbReference type="NCBI Taxonomy" id="1081109"/>
    <lineage>
        <taxon>Eukaryota</taxon>
        <taxon>Fungi</taxon>
        <taxon>Dikarya</taxon>
        <taxon>Ascomycota</taxon>
        <taxon>Pezizomycotina</taxon>
        <taxon>Sordariomycetes</taxon>
        <taxon>Hypocreomycetidae</taxon>
        <taxon>Hypocreales</taxon>
        <taxon>Clavicipitaceae</taxon>
        <taxon>Moelleriella</taxon>
    </lineage>
</organism>
<comment type="caution">
    <text evidence="8">The sequence shown here is derived from an EMBL/GenBank/DDBJ whole genome shotgun (WGS) entry which is preliminary data.</text>
</comment>
<reference evidence="8 9" key="1">
    <citation type="journal article" date="2016" name="Genome Biol. Evol.">
        <title>Divergent and convergent evolution of fungal pathogenicity.</title>
        <authorList>
            <person name="Shang Y."/>
            <person name="Xiao G."/>
            <person name="Zheng P."/>
            <person name="Cen K."/>
            <person name="Zhan S."/>
            <person name="Wang C."/>
        </authorList>
    </citation>
    <scope>NUCLEOTIDE SEQUENCE [LARGE SCALE GENOMIC DNA]</scope>
    <source>
        <strain evidence="8 9">RCEF 2490</strain>
    </source>
</reference>
<sequence>MDYVGHRVAQEAAREATSATTPFTALNFILLSVLLYTTYSTVSRSNTVPPLPRGPPPKVFRTYTPRTLLPFNGQDDGPIFFAVRGRVFDVSPGRSFYGPGGPYANFAGRDATRGLACHSFDSDMLTEDLDGPLDTLDGLGPNEMEALQGWEETFMGKYDVVGKLVSVADYNASAKATTADAFPANGN</sequence>
<evidence type="ECO:0000256" key="5">
    <source>
        <dbReference type="ARBA" id="ARBA00023004"/>
    </source>
</evidence>
<keyword evidence="2" id="KW-0349">Heme</keyword>
<dbReference type="GO" id="GO:0020037">
    <property type="term" value="F:heme binding"/>
    <property type="evidence" value="ECO:0007669"/>
    <property type="project" value="UniProtKB-ARBA"/>
</dbReference>
<evidence type="ECO:0000256" key="6">
    <source>
        <dbReference type="ARBA" id="ARBA00038357"/>
    </source>
</evidence>
<dbReference type="InterPro" id="IPR050577">
    <property type="entry name" value="MAPR/NEUFC/NENF-like"/>
</dbReference>
<keyword evidence="5" id="KW-0408">Iron</keyword>
<dbReference type="SMART" id="SM01117">
    <property type="entry name" value="Cyt-b5"/>
    <property type="match status" value="1"/>
</dbReference>
<dbReference type="Gene3D" id="3.10.120.10">
    <property type="entry name" value="Cytochrome b5-like heme/steroid binding domain"/>
    <property type="match status" value="1"/>
</dbReference>
<dbReference type="STRING" id="1081109.A0A168C4H9"/>
<dbReference type="InterPro" id="IPR001199">
    <property type="entry name" value="Cyt_B5-like_heme/steroid-bd"/>
</dbReference>
<dbReference type="PANTHER" id="PTHR10281:SF72">
    <property type="entry name" value="NEUDESIN"/>
    <property type="match status" value="1"/>
</dbReference>
<comment type="subcellular location">
    <subcellularLocation>
        <location evidence="1">Endoplasmic reticulum</location>
    </subcellularLocation>
</comment>
<comment type="similarity">
    <text evidence="6">Belongs to the cytochrome b5 family. MAPR subfamily.</text>
</comment>
<name>A0A168C4H9_9HYPO</name>
<dbReference type="SUPFAM" id="SSF55856">
    <property type="entry name" value="Cytochrome b5-like heme/steroid binding domain"/>
    <property type="match status" value="1"/>
</dbReference>
<dbReference type="Pfam" id="PF00173">
    <property type="entry name" value="Cyt-b5"/>
    <property type="match status" value="1"/>
</dbReference>
<dbReference type="GO" id="GO:0046872">
    <property type="term" value="F:metal ion binding"/>
    <property type="evidence" value="ECO:0007669"/>
    <property type="project" value="UniProtKB-KW"/>
</dbReference>
<evidence type="ECO:0000313" key="8">
    <source>
        <dbReference type="EMBL" id="KZZ96135.1"/>
    </source>
</evidence>
<proteinExistence type="inferred from homology"/>
<keyword evidence="4" id="KW-0256">Endoplasmic reticulum</keyword>
<keyword evidence="3" id="KW-0479">Metal-binding</keyword>
<dbReference type="InterPro" id="IPR036400">
    <property type="entry name" value="Cyt_B5-like_heme/steroid_sf"/>
</dbReference>
<dbReference type="Proteomes" id="UP000078544">
    <property type="component" value="Unassembled WGS sequence"/>
</dbReference>
<dbReference type="AlphaFoldDB" id="A0A168C4H9"/>
<dbReference type="GO" id="GO:0005783">
    <property type="term" value="C:endoplasmic reticulum"/>
    <property type="evidence" value="ECO:0007669"/>
    <property type="project" value="UniProtKB-SubCell"/>
</dbReference>
<evidence type="ECO:0000256" key="2">
    <source>
        <dbReference type="ARBA" id="ARBA00022617"/>
    </source>
</evidence>
<feature type="domain" description="Cytochrome b5 heme-binding" evidence="7">
    <location>
        <begin position="63"/>
        <end position="165"/>
    </location>
</feature>
<accession>A0A168C4H9</accession>
<evidence type="ECO:0000313" key="9">
    <source>
        <dbReference type="Proteomes" id="UP000078544"/>
    </source>
</evidence>
<keyword evidence="8" id="KW-0675">Receptor</keyword>
<evidence type="ECO:0000256" key="1">
    <source>
        <dbReference type="ARBA" id="ARBA00004240"/>
    </source>
</evidence>
<dbReference type="EMBL" id="AZGY01000008">
    <property type="protein sequence ID" value="KZZ96135.1"/>
    <property type="molecule type" value="Genomic_DNA"/>
</dbReference>
<protein>
    <submittedName>
        <fullName evidence="8">Membrane-associated progesterone receptor component 1</fullName>
    </submittedName>
</protein>
<dbReference type="GO" id="GO:0016020">
    <property type="term" value="C:membrane"/>
    <property type="evidence" value="ECO:0007669"/>
    <property type="project" value="TreeGrafter"/>
</dbReference>